<keyword evidence="2" id="KW-0238">DNA-binding</keyword>
<dbReference type="SUPFAM" id="SSF55781">
    <property type="entry name" value="GAF domain-like"/>
    <property type="match status" value="1"/>
</dbReference>
<dbReference type="SUPFAM" id="SSF46785">
    <property type="entry name" value="Winged helix' DNA-binding domain"/>
    <property type="match status" value="1"/>
</dbReference>
<reference evidence="8 9" key="1">
    <citation type="submission" date="2010-01" db="EMBL/GenBank/DDBJ databases">
        <authorList>
            <person name="Weinstock G."/>
            <person name="Sodergren E."/>
            <person name="Clifton S."/>
            <person name="Fulton L."/>
            <person name="Fulton B."/>
            <person name="Courtney L."/>
            <person name="Fronick C."/>
            <person name="Harrison M."/>
            <person name="Strong C."/>
            <person name="Farmer C."/>
            <person name="Delahaunty K."/>
            <person name="Markovic C."/>
            <person name="Hall O."/>
            <person name="Minx P."/>
            <person name="Tomlinson C."/>
            <person name="Mitreva M."/>
            <person name="Nelson J."/>
            <person name="Hou S."/>
            <person name="Wollam A."/>
            <person name="Pepin K.H."/>
            <person name="Johnson M."/>
            <person name="Bhonagiri V."/>
            <person name="Nash W.E."/>
            <person name="Warren W."/>
            <person name="Chinwalla A."/>
            <person name="Mardis E.R."/>
            <person name="Wilson R.K."/>
        </authorList>
    </citation>
    <scope>NUCLEOTIDE SEQUENCE [LARGE SCALE GENOMIC DNA]</scope>
    <source>
        <strain evidence="8 9">DSM 13479</strain>
    </source>
</reference>
<name>D3AKQ1_9FIRM</name>
<comment type="caution">
    <text evidence="8">The sequence shown here is derived from an EMBL/GenBank/DDBJ whole genome shotgun (WGS) entry which is preliminary data.</text>
</comment>
<dbReference type="PROSITE" id="PS51077">
    <property type="entry name" value="HTH_ICLR"/>
    <property type="match status" value="1"/>
</dbReference>
<dbReference type="Proteomes" id="UP000004968">
    <property type="component" value="Unassembled WGS sequence"/>
</dbReference>
<evidence type="ECO:0000256" key="5">
    <source>
        <dbReference type="ARBA" id="ARBA00070406"/>
    </source>
</evidence>
<dbReference type="InterPro" id="IPR050707">
    <property type="entry name" value="HTH_MetabolicPath_Reg"/>
</dbReference>
<evidence type="ECO:0000256" key="4">
    <source>
        <dbReference type="ARBA" id="ARBA00058938"/>
    </source>
</evidence>
<evidence type="ECO:0000313" key="8">
    <source>
        <dbReference type="EMBL" id="EFC97604.1"/>
    </source>
</evidence>
<evidence type="ECO:0000256" key="2">
    <source>
        <dbReference type="ARBA" id="ARBA00023125"/>
    </source>
</evidence>
<keyword evidence="3" id="KW-0804">Transcription</keyword>
<dbReference type="PANTHER" id="PTHR30136:SF24">
    <property type="entry name" value="HTH-TYPE TRANSCRIPTIONAL REPRESSOR ALLR"/>
    <property type="match status" value="1"/>
</dbReference>
<evidence type="ECO:0000256" key="3">
    <source>
        <dbReference type="ARBA" id="ARBA00023163"/>
    </source>
</evidence>
<comment type="function">
    <text evidence="4">May be an activator protein for the gylABX operon.</text>
</comment>
<dbReference type="InterPro" id="IPR029016">
    <property type="entry name" value="GAF-like_dom_sf"/>
</dbReference>
<dbReference type="InterPro" id="IPR005471">
    <property type="entry name" value="Tscrpt_reg_IclR_N"/>
</dbReference>
<feature type="domain" description="HTH iclR-type" evidence="6">
    <location>
        <begin position="22"/>
        <end position="84"/>
    </location>
</feature>
<dbReference type="Gene3D" id="3.30.450.40">
    <property type="match status" value="1"/>
</dbReference>
<organism evidence="8 9">
    <name type="scientific">Hungatella hathewayi DSM 13479</name>
    <dbReference type="NCBI Taxonomy" id="566550"/>
    <lineage>
        <taxon>Bacteria</taxon>
        <taxon>Bacillati</taxon>
        <taxon>Bacillota</taxon>
        <taxon>Clostridia</taxon>
        <taxon>Lachnospirales</taxon>
        <taxon>Lachnospiraceae</taxon>
        <taxon>Hungatella</taxon>
    </lineage>
</organism>
<dbReference type="EMBL" id="ACIO01000366">
    <property type="protein sequence ID" value="EFC97604.1"/>
    <property type="molecule type" value="Genomic_DNA"/>
</dbReference>
<dbReference type="Gene3D" id="1.10.10.10">
    <property type="entry name" value="Winged helix-like DNA-binding domain superfamily/Winged helix DNA-binding domain"/>
    <property type="match status" value="1"/>
</dbReference>
<gene>
    <name evidence="8" type="ORF">CLOSTHATH_04195</name>
</gene>
<accession>D3AKQ1</accession>
<dbReference type="PANTHER" id="PTHR30136">
    <property type="entry name" value="HELIX-TURN-HELIX TRANSCRIPTIONAL REGULATOR, ICLR FAMILY"/>
    <property type="match status" value="1"/>
</dbReference>
<dbReference type="InterPro" id="IPR036390">
    <property type="entry name" value="WH_DNA-bd_sf"/>
</dbReference>
<dbReference type="InterPro" id="IPR036388">
    <property type="entry name" value="WH-like_DNA-bd_sf"/>
</dbReference>
<dbReference type="PROSITE" id="PS51078">
    <property type="entry name" value="ICLR_ED"/>
    <property type="match status" value="1"/>
</dbReference>
<evidence type="ECO:0000256" key="1">
    <source>
        <dbReference type="ARBA" id="ARBA00023015"/>
    </source>
</evidence>
<dbReference type="AlphaFoldDB" id="D3AKQ1"/>
<dbReference type="GO" id="GO:0003677">
    <property type="term" value="F:DNA binding"/>
    <property type="evidence" value="ECO:0007669"/>
    <property type="project" value="UniProtKB-KW"/>
</dbReference>
<dbReference type="FunFam" id="1.10.10.10:FF:000056">
    <property type="entry name" value="IclR family transcriptional regulator"/>
    <property type="match status" value="1"/>
</dbReference>
<dbReference type="SMART" id="SM00346">
    <property type="entry name" value="HTH_ICLR"/>
    <property type="match status" value="1"/>
</dbReference>
<dbReference type="Pfam" id="PF01614">
    <property type="entry name" value="IclR_C"/>
    <property type="match status" value="1"/>
</dbReference>
<sequence>MVILHIMCDLRYRRKQKMADTIQALDRALELLIYLNKKGKEVGITQIASDMGVYKSTIYRTLSTLEAKGFVKRNPETEKYWLGSQLFILGKSVENKMGIPEVIRPYAHRLHQKFHEVVNVSILEYNPGDVYHSVIILKEMNDRQMLTVNPPVGSLSECHCSSVGKCLLAFGDKVDLSIYEGKVLTRYTPNTITSLDELKEELVKVKRRGYAMDHEEQELGLTCIGAPILDQNMKAVAAISLSGPTSRITSSDIEDRIEAVCNIAKEISNNF</sequence>
<evidence type="ECO:0000259" key="6">
    <source>
        <dbReference type="PROSITE" id="PS51077"/>
    </source>
</evidence>
<evidence type="ECO:0000259" key="7">
    <source>
        <dbReference type="PROSITE" id="PS51078"/>
    </source>
</evidence>
<proteinExistence type="predicted"/>
<dbReference type="GO" id="GO:0003700">
    <property type="term" value="F:DNA-binding transcription factor activity"/>
    <property type="evidence" value="ECO:0007669"/>
    <property type="project" value="TreeGrafter"/>
</dbReference>
<keyword evidence="1" id="KW-0805">Transcription regulation</keyword>
<dbReference type="GO" id="GO:0045892">
    <property type="term" value="P:negative regulation of DNA-templated transcription"/>
    <property type="evidence" value="ECO:0007669"/>
    <property type="project" value="TreeGrafter"/>
</dbReference>
<evidence type="ECO:0000313" key="9">
    <source>
        <dbReference type="Proteomes" id="UP000004968"/>
    </source>
</evidence>
<protein>
    <recommendedName>
        <fullName evidence="5">Glycerol operon regulatory protein</fullName>
    </recommendedName>
</protein>
<dbReference type="HOGENOM" id="CLU_062618_7_1_9"/>
<feature type="domain" description="IclR-ED" evidence="7">
    <location>
        <begin position="85"/>
        <end position="271"/>
    </location>
</feature>
<dbReference type="Pfam" id="PF09339">
    <property type="entry name" value="HTH_IclR"/>
    <property type="match status" value="1"/>
</dbReference>
<dbReference type="InterPro" id="IPR014757">
    <property type="entry name" value="Tscrpt_reg_IclR_C"/>
</dbReference>